<dbReference type="AlphaFoldDB" id="A0A9N8W129"/>
<protein>
    <submittedName>
        <fullName evidence="2">4343_t:CDS:1</fullName>
    </submittedName>
</protein>
<proteinExistence type="predicted"/>
<keyword evidence="1" id="KW-0812">Transmembrane</keyword>
<keyword evidence="1" id="KW-1133">Transmembrane helix</keyword>
<dbReference type="Proteomes" id="UP000789342">
    <property type="component" value="Unassembled WGS sequence"/>
</dbReference>
<gene>
    <name evidence="2" type="ORF">AMORRO_LOCUS1735</name>
</gene>
<evidence type="ECO:0000313" key="2">
    <source>
        <dbReference type="EMBL" id="CAG8468337.1"/>
    </source>
</evidence>
<organism evidence="2 3">
    <name type="scientific">Acaulospora morrowiae</name>
    <dbReference type="NCBI Taxonomy" id="94023"/>
    <lineage>
        <taxon>Eukaryota</taxon>
        <taxon>Fungi</taxon>
        <taxon>Fungi incertae sedis</taxon>
        <taxon>Mucoromycota</taxon>
        <taxon>Glomeromycotina</taxon>
        <taxon>Glomeromycetes</taxon>
        <taxon>Diversisporales</taxon>
        <taxon>Acaulosporaceae</taxon>
        <taxon>Acaulospora</taxon>
    </lineage>
</organism>
<feature type="transmembrane region" description="Helical" evidence="1">
    <location>
        <begin position="57"/>
        <end position="79"/>
    </location>
</feature>
<feature type="transmembrane region" description="Helical" evidence="1">
    <location>
        <begin position="12"/>
        <end position="37"/>
    </location>
</feature>
<name>A0A9N8W129_9GLOM</name>
<dbReference type="EMBL" id="CAJVPV010000665">
    <property type="protein sequence ID" value="CAG8468337.1"/>
    <property type="molecule type" value="Genomic_DNA"/>
</dbReference>
<comment type="caution">
    <text evidence="2">The sequence shown here is derived from an EMBL/GenBank/DDBJ whole genome shotgun (WGS) entry which is preliminary data.</text>
</comment>
<keyword evidence="1" id="KW-0472">Membrane</keyword>
<evidence type="ECO:0000313" key="3">
    <source>
        <dbReference type="Proteomes" id="UP000789342"/>
    </source>
</evidence>
<sequence>MSWPFKTLKVLYPFQALFSLLVISLLSGWVSITKSYIYDYESSLKKPISLGLPGDAYTSFVLAFISFIIAGVLCIPNVMRKFGYTLYIFFADLLLASLWLSNAIYISVKANSGSIIDSVNVITANVGSSVNSFSLDQQQQEMASNLGRAILSFEWINFVLWSATTIILYHVRSRRWLNRNDDNRRITICSSYHVDLNSDDQDAKMLTTPKIIKKIDDMLKNPQSVKQSKRSVGSDRIFNMQWTRTLEKRKSTYHESLYFQKRKITGALIMYRD</sequence>
<accession>A0A9N8W129</accession>
<evidence type="ECO:0000256" key="1">
    <source>
        <dbReference type="SAM" id="Phobius"/>
    </source>
</evidence>
<reference evidence="2" key="1">
    <citation type="submission" date="2021-06" db="EMBL/GenBank/DDBJ databases">
        <authorList>
            <person name="Kallberg Y."/>
            <person name="Tangrot J."/>
            <person name="Rosling A."/>
        </authorList>
    </citation>
    <scope>NUCLEOTIDE SEQUENCE</scope>
    <source>
        <strain evidence="2">CL551</strain>
    </source>
</reference>
<dbReference type="OrthoDB" id="2396288at2759"/>
<keyword evidence="3" id="KW-1185">Reference proteome</keyword>
<feature type="transmembrane region" description="Helical" evidence="1">
    <location>
        <begin position="149"/>
        <end position="169"/>
    </location>
</feature>
<feature type="transmembrane region" description="Helical" evidence="1">
    <location>
        <begin position="86"/>
        <end position="108"/>
    </location>
</feature>